<evidence type="ECO:0000313" key="4">
    <source>
        <dbReference type="Proteomes" id="UP000093129"/>
    </source>
</evidence>
<dbReference type="SUPFAM" id="SSF51735">
    <property type="entry name" value="NAD(P)-binding Rossmann-fold domains"/>
    <property type="match status" value="1"/>
</dbReference>
<dbReference type="Pfam" id="PF13561">
    <property type="entry name" value="adh_short_C2"/>
    <property type="match status" value="1"/>
</dbReference>
<dbReference type="EMBL" id="MASQ01000095">
    <property type="protein sequence ID" value="OCB02444.1"/>
    <property type="molecule type" value="Genomic_DNA"/>
</dbReference>
<evidence type="ECO:0000256" key="2">
    <source>
        <dbReference type="ARBA" id="ARBA00023002"/>
    </source>
</evidence>
<dbReference type="InterPro" id="IPR002347">
    <property type="entry name" value="SDR_fam"/>
</dbReference>
<dbReference type="Gene3D" id="3.40.50.720">
    <property type="entry name" value="NAD(P)-binding Rossmann-like Domain"/>
    <property type="match status" value="1"/>
</dbReference>
<name>A0A1B9BXQ8_9PROT</name>
<proteinExistence type="inferred from homology"/>
<dbReference type="AlphaFoldDB" id="A0A1B9BXQ8"/>
<sequence length="247" mass="26584">MIRNPHVALVTGATSGIGLAIAQRLAQAGYWVALHSRASSAAGLQAAATLVGAHYFQADLLDEDARRDLINQVYTHYGQLDVLVNNAGEASVIPHDDLLAATPDIWHRLYELHVVAPWHLIALSETYLRAASTAEHPASVLNISSHAGVRPKGTSIPYAASKAALIHVTRLLAKTLGPDIRVNAIAPGLVDTPLTEDWATIREQWIRDAPMRRSARPDDVADVAMMLTESTYLTGEVIVVDGGMNLL</sequence>
<dbReference type="GO" id="GO:0016491">
    <property type="term" value="F:oxidoreductase activity"/>
    <property type="evidence" value="ECO:0007669"/>
    <property type="project" value="UniProtKB-KW"/>
</dbReference>
<dbReference type="RefSeq" id="WP_065413556.1">
    <property type="nucleotide sequence ID" value="NZ_MASQ01000095.1"/>
</dbReference>
<evidence type="ECO:0000313" key="3">
    <source>
        <dbReference type="EMBL" id="OCB02444.1"/>
    </source>
</evidence>
<dbReference type="FunFam" id="3.40.50.720:FF:000084">
    <property type="entry name" value="Short-chain dehydrogenase reductase"/>
    <property type="match status" value="1"/>
</dbReference>
<keyword evidence="2" id="KW-0560">Oxidoreductase</keyword>
<dbReference type="InterPro" id="IPR020904">
    <property type="entry name" value="Sc_DH/Rdtase_CS"/>
</dbReference>
<evidence type="ECO:0000256" key="1">
    <source>
        <dbReference type="ARBA" id="ARBA00006484"/>
    </source>
</evidence>
<dbReference type="PROSITE" id="PS00061">
    <property type="entry name" value="ADH_SHORT"/>
    <property type="match status" value="1"/>
</dbReference>
<dbReference type="Proteomes" id="UP000093129">
    <property type="component" value="Unassembled WGS sequence"/>
</dbReference>
<dbReference type="PANTHER" id="PTHR43639">
    <property type="entry name" value="OXIDOREDUCTASE, SHORT-CHAIN DEHYDROGENASE/REDUCTASE FAMILY (AFU_ORTHOLOGUE AFUA_5G02870)"/>
    <property type="match status" value="1"/>
</dbReference>
<dbReference type="CDD" id="cd05233">
    <property type="entry name" value="SDR_c"/>
    <property type="match status" value="1"/>
</dbReference>
<dbReference type="PRINTS" id="PR00080">
    <property type="entry name" value="SDRFAMILY"/>
</dbReference>
<dbReference type="PANTHER" id="PTHR43639:SF1">
    <property type="entry name" value="SHORT-CHAIN DEHYDROGENASE_REDUCTASE FAMILY PROTEIN"/>
    <property type="match status" value="1"/>
</dbReference>
<organism evidence="3 4">
    <name type="scientific">Acidithiobacillus ferrivorans</name>
    <dbReference type="NCBI Taxonomy" id="160808"/>
    <lineage>
        <taxon>Bacteria</taxon>
        <taxon>Pseudomonadati</taxon>
        <taxon>Pseudomonadota</taxon>
        <taxon>Acidithiobacillia</taxon>
        <taxon>Acidithiobacillales</taxon>
        <taxon>Acidithiobacillaceae</taxon>
        <taxon>Acidithiobacillus</taxon>
    </lineage>
</organism>
<comment type="caution">
    <text evidence="3">The sequence shown here is derived from an EMBL/GenBank/DDBJ whole genome shotgun (WGS) entry which is preliminary data.</text>
</comment>
<accession>A0A1B9BXQ8</accession>
<dbReference type="InterPro" id="IPR036291">
    <property type="entry name" value="NAD(P)-bd_dom_sf"/>
</dbReference>
<gene>
    <name evidence="3" type="ORF">BBC27_12865</name>
</gene>
<comment type="similarity">
    <text evidence="1">Belongs to the short-chain dehydrogenases/reductases (SDR) family.</text>
</comment>
<reference evidence="3 4" key="1">
    <citation type="submission" date="2016-07" db="EMBL/GenBank/DDBJ databases">
        <title>Draft genome of a psychrotolerant acidophile Acidithiobacillus ferrivorans strain YL15.</title>
        <authorList>
            <person name="Peng T."/>
            <person name="Ma L."/>
            <person name="Nan M."/>
            <person name="An N."/>
            <person name="Wang M."/>
            <person name="Qiu G."/>
            <person name="Zeng W."/>
        </authorList>
    </citation>
    <scope>NUCLEOTIDE SEQUENCE [LARGE SCALE GENOMIC DNA]</scope>
    <source>
        <strain evidence="3 4">YL15</strain>
    </source>
</reference>
<protein>
    <submittedName>
        <fullName evidence="3">Short-chain dehydrogenase</fullName>
    </submittedName>
</protein>
<dbReference type="PRINTS" id="PR00081">
    <property type="entry name" value="GDHRDH"/>
</dbReference>